<evidence type="ECO:0000259" key="1">
    <source>
        <dbReference type="PROSITE" id="PS51819"/>
    </source>
</evidence>
<dbReference type="SUPFAM" id="SSF54593">
    <property type="entry name" value="Glyoxalase/Bleomycin resistance protein/Dihydroxybiphenyl dioxygenase"/>
    <property type="match status" value="1"/>
</dbReference>
<dbReference type="InterPro" id="IPR041581">
    <property type="entry name" value="Glyoxalase_6"/>
</dbReference>
<dbReference type="InterPro" id="IPR052164">
    <property type="entry name" value="Anthracycline_SecMetBiosynth"/>
</dbReference>
<dbReference type="Proteomes" id="UP000292958">
    <property type="component" value="Unassembled WGS sequence"/>
</dbReference>
<dbReference type="RefSeq" id="WP_130418644.1">
    <property type="nucleotide sequence ID" value="NZ_SHKW01000001.1"/>
</dbReference>
<dbReference type="InterPro" id="IPR037523">
    <property type="entry name" value="VOC_core"/>
</dbReference>
<dbReference type="Pfam" id="PF18029">
    <property type="entry name" value="Glyoxalase_6"/>
    <property type="match status" value="1"/>
</dbReference>
<dbReference type="OrthoDB" id="9804235at2"/>
<comment type="caution">
    <text evidence="2">The sequence shown here is derived from an EMBL/GenBank/DDBJ whole genome shotgun (WGS) entry which is preliminary data.</text>
</comment>
<protein>
    <recommendedName>
        <fullName evidence="1">VOC domain-containing protein</fullName>
    </recommendedName>
</protein>
<organism evidence="2 3">
    <name type="scientific">Edaphobacter modestus</name>
    <dbReference type="NCBI Taxonomy" id="388466"/>
    <lineage>
        <taxon>Bacteria</taxon>
        <taxon>Pseudomonadati</taxon>
        <taxon>Acidobacteriota</taxon>
        <taxon>Terriglobia</taxon>
        <taxon>Terriglobales</taxon>
        <taxon>Acidobacteriaceae</taxon>
        <taxon>Edaphobacter</taxon>
    </lineage>
</organism>
<sequence length="119" mass="12802">MAQPFVHMELNTPDLAKAKDFYSQLCGWSFDDIDMGSAGTYSLFKPVSGPGGGMYSMEGPATAWLPYIGVEDLKVATDKAIALGAKVLMRDQEVPGHGWFSMLVDPTGASIALWQAKQA</sequence>
<gene>
    <name evidence="2" type="ORF">BDD14_2063</name>
</gene>
<name>A0A4Q7YTI7_9BACT</name>
<dbReference type="PANTHER" id="PTHR33993">
    <property type="entry name" value="GLYOXALASE-RELATED"/>
    <property type="match status" value="1"/>
</dbReference>
<accession>A0A4Q7YTI7</accession>
<evidence type="ECO:0000313" key="2">
    <source>
        <dbReference type="EMBL" id="RZU40594.1"/>
    </source>
</evidence>
<keyword evidence="3" id="KW-1185">Reference proteome</keyword>
<dbReference type="PANTHER" id="PTHR33993:SF14">
    <property type="entry name" value="GB|AAF24581.1"/>
    <property type="match status" value="1"/>
</dbReference>
<dbReference type="InterPro" id="IPR029068">
    <property type="entry name" value="Glyas_Bleomycin-R_OHBP_Dase"/>
</dbReference>
<dbReference type="AlphaFoldDB" id="A0A4Q7YTI7"/>
<dbReference type="PROSITE" id="PS51819">
    <property type="entry name" value="VOC"/>
    <property type="match status" value="1"/>
</dbReference>
<reference evidence="2 3" key="1">
    <citation type="submission" date="2019-02" db="EMBL/GenBank/DDBJ databases">
        <title>Genomic Encyclopedia of Archaeal and Bacterial Type Strains, Phase II (KMG-II): from individual species to whole genera.</title>
        <authorList>
            <person name="Goeker M."/>
        </authorList>
    </citation>
    <scope>NUCLEOTIDE SEQUENCE [LARGE SCALE GENOMIC DNA]</scope>
    <source>
        <strain evidence="2 3">DSM 18101</strain>
    </source>
</reference>
<feature type="domain" description="VOC" evidence="1">
    <location>
        <begin position="4"/>
        <end position="116"/>
    </location>
</feature>
<dbReference type="Gene3D" id="3.10.180.10">
    <property type="entry name" value="2,3-Dihydroxybiphenyl 1,2-Dioxygenase, domain 1"/>
    <property type="match status" value="1"/>
</dbReference>
<dbReference type="CDD" id="cd07247">
    <property type="entry name" value="SgaA_N_like"/>
    <property type="match status" value="1"/>
</dbReference>
<proteinExistence type="predicted"/>
<evidence type="ECO:0000313" key="3">
    <source>
        <dbReference type="Proteomes" id="UP000292958"/>
    </source>
</evidence>
<dbReference type="EMBL" id="SHKW01000001">
    <property type="protein sequence ID" value="RZU40594.1"/>
    <property type="molecule type" value="Genomic_DNA"/>
</dbReference>